<sequence length="1137" mass="124340">MSFRAVGRSVLQRSPSDVVILSAVRSPITRAFKAGFKDAWPEDILRPVMREALRRAKIETDDVKNVLIGNVLAELGFAKTGRMALLDCGFHPSTTFHTVNRQCSSSLQAITHQAHAIMAGQIDVALAGGVESMTRNYGSRGRPTDVSPSLRASDIKQATDCLLTMGETSERIAQRYDITREEQDDFAFRSHQRALVAQASGRFTSETVPVTYQAPGDADQEGLLTTFTVSQDDGIRPNVSRAKLGSLKPVFGDQGRSTAGNSSQISDGASSVILARRSWAAERGLKPIARFAGTQVSGCEPDEMGVGPALAIPSLYKYTGVSQNDIGVFEMNEAFASQMVYCLRALHLDVDKVNPNGGAIALGHPTGATGARQAATLLAEMQRSDHELGIITAGTPRVQGEYQHSPPVKLTKTDTGEKPYACQFCSKRFARGYVTVQCKDSHILTTRSDVLKRHLRSHTAEDEESGLHPPGYVSPSRDRSTSQAAVEMLDPAQDLDRHHFPASLEPSCAHMDVDSRMFQGMLTPDITQQQLIGVGDFSAMLGLPHTPGSVASPGLSNPWDAFFLSMGSPSISDTRSFLSRKHSLGSDIPDERFTKLAKLWPKKGAPQWLLMHTLWVDVICHKATNLFSEASVHNDDHNDSDSLPSEGEDEASRSSRFPTVDTLAVCIDHYFQRFHPVVPFIHEPTFSAKETPNIILAPICLIGLHLLNPSTTREFVANQRTIEKCIVALSKTWERADWSVLVTSLGAAVLLLNYASVLEDECAYSAQTYNLYVKALTVAQQSGLFDISRGRPLPEVLPHGQRDQPFWERWAKVELTASLLATDSLYATKMGLKPAINVDRLRIYATCSDNLFNTLKEDNQEGPGSAIDMMCQEICILDLKVQSTPSPNPIAANAVAVQTLLSVSSLCIAELKVSKLMHEHDPAKNILCPTETSQNGTTEAIVPQLLQAIYIHHDNDFLARDPNAAAFWHNMCMNMSANLNLFELAAGREGIQVAKEALEKISTWADSPHARRACLHAAQVYVCMMRRRITDGTTFMSEVALFNAALVVGLYVYASPSTLQGDTAPRLELLDPVDWNDVGDKGFPGWSPSQSNLTSTASRFISKGGPISFDKMVCFGGYMSSRRVILSYHSGTGTRSR</sequence>
<dbReference type="Proteomes" id="UP001153331">
    <property type="component" value="Unassembled WGS sequence"/>
</dbReference>
<keyword evidence="2" id="KW-1185">Reference proteome</keyword>
<evidence type="ECO:0000313" key="2">
    <source>
        <dbReference type="Proteomes" id="UP001153331"/>
    </source>
</evidence>
<accession>A0ACC2IQD2</accession>
<comment type="caution">
    <text evidence="1">The sequence shown here is derived from an EMBL/GenBank/DDBJ whole genome shotgun (WGS) entry which is preliminary data.</text>
</comment>
<name>A0ACC2IQD2_9PLEO</name>
<protein>
    <submittedName>
        <fullName evidence="1">Uncharacterized protein</fullName>
    </submittedName>
</protein>
<proteinExistence type="predicted"/>
<dbReference type="EMBL" id="JAPHNI010000054">
    <property type="protein sequence ID" value="KAJ8117406.1"/>
    <property type="molecule type" value="Genomic_DNA"/>
</dbReference>
<evidence type="ECO:0000313" key="1">
    <source>
        <dbReference type="EMBL" id="KAJ8117406.1"/>
    </source>
</evidence>
<organism evidence="1 2">
    <name type="scientific">Boeremia exigua</name>
    <dbReference type="NCBI Taxonomy" id="749465"/>
    <lineage>
        <taxon>Eukaryota</taxon>
        <taxon>Fungi</taxon>
        <taxon>Dikarya</taxon>
        <taxon>Ascomycota</taxon>
        <taxon>Pezizomycotina</taxon>
        <taxon>Dothideomycetes</taxon>
        <taxon>Pleosporomycetidae</taxon>
        <taxon>Pleosporales</taxon>
        <taxon>Pleosporineae</taxon>
        <taxon>Didymellaceae</taxon>
        <taxon>Boeremia</taxon>
    </lineage>
</organism>
<gene>
    <name evidence="1" type="ORF">OPT61_g1393</name>
</gene>
<reference evidence="1" key="1">
    <citation type="submission" date="2022-11" db="EMBL/GenBank/DDBJ databases">
        <title>Genome Sequence of Boeremia exigua.</title>
        <authorList>
            <person name="Buettner E."/>
        </authorList>
    </citation>
    <scope>NUCLEOTIDE SEQUENCE</scope>
    <source>
        <strain evidence="1">CU02</strain>
    </source>
</reference>